<dbReference type="OrthoDB" id="10277997at2759"/>
<dbReference type="GeneID" id="36328570"/>
<evidence type="ECO:0000256" key="1">
    <source>
        <dbReference type="SAM" id="MobiDB-lite"/>
    </source>
</evidence>
<dbReference type="EMBL" id="KZ110591">
    <property type="protein sequence ID" value="OSX68201.1"/>
    <property type="molecule type" value="Genomic_DNA"/>
</dbReference>
<dbReference type="RefSeq" id="XP_024344995.1">
    <property type="nucleotide sequence ID" value="XM_024483621.1"/>
</dbReference>
<feature type="compositionally biased region" description="Basic and acidic residues" evidence="1">
    <location>
        <begin position="224"/>
        <end position="238"/>
    </location>
</feature>
<evidence type="ECO:0000313" key="2">
    <source>
        <dbReference type="EMBL" id="OSX68201.1"/>
    </source>
</evidence>
<evidence type="ECO:0000313" key="3">
    <source>
        <dbReference type="Proteomes" id="UP000194127"/>
    </source>
</evidence>
<gene>
    <name evidence="2" type="ORF">POSPLADRAFT_1127408</name>
</gene>
<organism evidence="2 3">
    <name type="scientific">Postia placenta MAD-698-R-SB12</name>
    <dbReference type="NCBI Taxonomy" id="670580"/>
    <lineage>
        <taxon>Eukaryota</taxon>
        <taxon>Fungi</taxon>
        <taxon>Dikarya</taxon>
        <taxon>Basidiomycota</taxon>
        <taxon>Agaricomycotina</taxon>
        <taxon>Agaricomycetes</taxon>
        <taxon>Polyporales</taxon>
        <taxon>Adustoporiaceae</taxon>
        <taxon>Rhodonia</taxon>
    </lineage>
</organism>
<feature type="region of interest" description="Disordered" evidence="1">
    <location>
        <begin position="222"/>
        <end position="241"/>
    </location>
</feature>
<protein>
    <submittedName>
        <fullName evidence="2">Uncharacterized protein</fullName>
    </submittedName>
</protein>
<sequence>MFSSRIRSLEGLLNAYAGVICVFILEKCERSPVMCFTTCVYEQKARNPDAVTSMADTPGSIALEMIHAHDVSTSAWGTELSADACPSEIQSARDAVPSSASHYPFHLARHAEGSADIGTASLFAYDVTVHLRGIDKRRHLASMVDFASRSEEDTDKDELGEGRNDATKMAAAFFPALDDRAAHELNNYKVQPTLGTLAAQEGIFRNVRLTAHFHLLARSPGQKPRTEWTTREAEERAARVPSVATTVRTARGAFVHGRSDARKGKSRVVHTSRAVVIYYDRGLRPPATRAPELASSFLNACLNIIGNTSAGNNKSMFEDTMVLSPLSSMLASTAIFTPAKRPAASRVRTRKWEIMTHNNWEIMAHNKWEIMAHDFSSATIHVQRATKHEQDGIIEGWQDTQSRAFWEILRTRTWLVLAVDFATSHPVPHVPSRSGILSGERQWANARENRRPSPISQALFVFQNAVDEMTGLCNRVTLSIFALTLGQSCLELEYNGEHSMTGGDDEWRGEVTSTDIPSTASAEVRLLLSKAIIRAPLPMPSTRPGAHIGADKAPSMVLLEMFWLVAEVFGEVQIVSVVMMNVVDKTTTTAILGLNTSRAPRQSGERNMSVPTTGNRRAAVERIRPDGQHHYAQEDDSLVQGTSPQVFVLLADVSQLEDPGDAAVR</sequence>
<reference evidence="2 3" key="1">
    <citation type="submission" date="2017-04" db="EMBL/GenBank/DDBJ databases">
        <title>Genome Sequence of the Model Brown-Rot Fungus Postia placenta SB12.</title>
        <authorList>
            <consortium name="DOE Joint Genome Institute"/>
            <person name="Gaskell J."/>
            <person name="Kersten P."/>
            <person name="Larrondo L.F."/>
            <person name="Canessa P."/>
            <person name="Martinez D."/>
            <person name="Hibbett D."/>
            <person name="Schmoll M."/>
            <person name="Kubicek C.P."/>
            <person name="Martinez A.T."/>
            <person name="Yadav J."/>
            <person name="Master E."/>
            <person name="Magnuson J.K."/>
            <person name="James T."/>
            <person name="Yaver D."/>
            <person name="Berka R."/>
            <person name="Labutti K."/>
            <person name="Lipzen A."/>
            <person name="Aerts A."/>
            <person name="Barry K."/>
            <person name="Henrissat B."/>
            <person name="Blanchette R."/>
            <person name="Grigoriev I."/>
            <person name="Cullen D."/>
        </authorList>
    </citation>
    <scope>NUCLEOTIDE SEQUENCE [LARGE SCALE GENOMIC DNA]</scope>
    <source>
        <strain evidence="2 3">MAD-698-R-SB12</strain>
    </source>
</reference>
<dbReference type="AlphaFoldDB" id="A0A1X6NHU6"/>
<dbReference type="Proteomes" id="UP000194127">
    <property type="component" value="Unassembled WGS sequence"/>
</dbReference>
<accession>A0A1X6NHU6</accession>
<name>A0A1X6NHU6_9APHY</name>
<proteinExistence type="predicted"/>
<keyword evidence="3" id="KW-1185">Reference proteome</keyword>